<accession>A0A2I0AW73</accession>
<evidence type="ECO:0000313" key="4">
    <source>
        <dbReference type="Proteomes" id="UP000236161"/>
    </source>
</evidence>
<dbReference type="InterPro" id="IPR011990">
    <property type="entry name" value="TPR-like_helical_dom_sf"/>
</dbReference>
<feature type="repeat" description="PPR" evidence="2">
    <location>
        <begin position="254"/>
        <end position="290"/>
    </location>
</feature>
<keyword evidence="1" id="KW-0677">Repeat</keyword>
<proteinExistence type="predicted"/>
<dbReference type="Pfam" id="PF13041">
    <property type="entry name" value="PPR_2"/>
    <property type="match status" value="1"/>
</dbReference>
<dbReference type="Gene3D" id="1.25.40.10">
    <property type="entry name" value="Tetratricopeptide repeat domain"/>
    <property type="match status" value="3"/>
</dbReference>
<evidence type="ECO:0000256" key="2">
    <source>
        <dbReference type="PROSITE-ProRule" id="PRU00708"/>
    </source>
</evidence>
<dbReference type="AlphaFoldDB" id="A0A2I0AW73"/>
<dbReference type="InterPro" id="IPR046960">
    <property type="entry name" value="PPR_At4g14850-like_plant"/>
</dbReference>
<keyword evidence="3" id="KW-0378">Hydrolase</keyword>
<evidence type="ECO:0000256" key="1">
    <source>
        <dbReference type="ARBA" id="ARBA00022737"/>
    </source>
</evidence>
<feature type="repeat" description="PPR" evidence="2">
    <location>
        <begin position="152"/>
        <end position="186"/>
    </location>
</feature>
<reference evidence="3 4" key="1">
    <citation type="journal article" date="2017" name="Nature">
        <title>The Apostasia genome and the evolution of orchids.</title>
        <authorList>
            <person name="Zhang G.Q."/>
            <person name="Liu K.W."/>
            <person name="Li Z."/>
            <person name="Lohaus R."/>
            <person name="Hsiao Y.Y."/>
            <person name="Niu S.C."/>
            <person name="Wang J.Y."/>
            <person name="Lin Y.C."/>
            <person name="Xu Q."/>
            <person name="Chen L.J."/>
            <person name="Yoshida K."/>
            <person name="Fujiwara S."/>
            <person name="Wang Z.W."/>
            <person name="Zhang Y.Q."/>
            <person name="Mitsuda N."/>
            <person name="Wang M."/>
            <person name="Liu G.H."/>
            <person name="Pecoraro L."/>
            <person name="Huang H.X."/>
            <person name="Xiao X.J."/>
            <person name="Lin M."/>
            <person name="Wu X.Y."/>
            <person name="Wu W.L."/>
            <person name="Chen Y.Y."/>
            <person name="Chang S.B."/>
            <person name="Sakamoto S."/>
            <person name="Ohme-Takagi M."/>
            <person name="Yagi M."/>
            <person name="Zeng S.J."/>
            <person name="Shen C.Y."/>
            <person name="Yeh C.M."/>
            <person name="Luo Y.B."/>
            <person name="Tsai W.C."/>
            <person name="Van de Peer Y."/>
            <person name="Liu Z.J."/>
        </authorList>
    </citation>
    <scope>NUCLEOTIDE SEQUENCE [LARGE SCALE GENOMIC DNA]</scope>
    <source>
        <strain evidence="4">cv. Shenzhen</strain>
        <tissue evidence="3">Stem</tissue>
    </source>
</reference>
<dbReference type="EC" id="3.6.1.-" evidence="3"/>
<sequence length="398" mass="43496">MSAMVANPALAAAPAPPPICRHPQIFLTFKSPEAITPQGNLHHYLRKATSGQRHSKAAFISAMKLCSSILDIPLGRSIHAQIVKCGVGSDRFIATSIVGFYSLCGLLTCARQLFDGIHERDAVLWTVMLVGYAESGDIEAARILFDEMPERDVIAWNAMLTCYLRSGFPAGALNLFQEMQIDQISPNEVTIIGALSACSQMGCLDLGMWIHASILKKMNNHCGTTLDNALMNMYAKCAKLDVSLEIFLKQENKNLESWNTLLTGLARSSWVCRKSSLSLFSQMMKIGVWPDRISLLALLMACSHAGMTDDALRCFICVPKIYGVEPETRHYGCLVDALSRGGRLDEARMLIEAMPLEPDAGVWGALLGGCLAHRSYELGIEAAKNILELEQGDEVGSN</sequence>
<dbReference type="Proteomes" id="UP000236161">
    <property type="component" value="Unassembled WGS sequence"/>
</dbReference>
<dbReference type="NCBIfam" id="TIGR00756">
    <property type="entry name" value="PPR"/>
    <property type="match status" value="2"/>
</dbReference>
<dbReference type="GO" id="GO:0016787">
    <property type="term" value="F:hydrolase activity"/>
    <property type="evidence" value="ECO:0007669"/>
    <property type="project" value="UniProtKB-KW"/>
</dbReference>
<dbReference type="Pfam" id="PF01535">
    <property type="entry name" value="PPR"/>
    <property type="match status" value="2"/>
</dbReference>
<feature type="repeat" description="PPR" evidence="2">
    <location>
        <begin position="121"/>
        <end position="151"/>
    </location>
</feature>
<dbReference type="GO" id="GO:0009451">
    <property type="term" value="P:RNA modification"/>
    <property type="evidence" value="ECO:0007669"/>
    <property type="project" value="InterPro"/>
</dbReference>
<organism evidence="3 4">
    <name type="scientific">Apostasia shenzhenica</name>
    <dbReference type="NCBI Taxonomy" id="1088818"/>
    <lineage>
        <taxon>Eukaryota</taxon>
        <taxon>Viridiplantae</taxon>
        <taxon>Streptophyta</taxon>
        <taxon>Embryophyta</taxon>
        <taxon>Tracheophyta</taxon>
        <taxon>Spermatophyta</taxon>
        <taxon>Magnoliopsida</taxon>
        <taxon>Liliopsida</taxon>
        <taxon>Asparagales</taxon>
        <taxon>Orchidaceae</taxon>
        <taxon>Apostasioideae</taxon>
        <taxon>Apostasia</taxon>
    </lineage>
</organism>
<dbReference type="OrthoDB" id="185373at2759"/>
<protein>
    <submittedName>
        <fullName evidence="3">Pentatricopeptide repeat-containing protein</fullName>
        <ecNumber evidence="3">3.6.1.-</ecNumber>
    </submittedName>
</protein>
<keyword evidence="4" id="KW-1185">Reference proteome</keyword>
<dbReference type="FunFam" id="1.25.40.10:FF:000242">
    <property type="entry name" value="Pentatricopeptide repeat-containing protein"/>
    <property type="match status" value="1"/>
</dbReference>
<evidence type="ECO:0000313" key="3">
    <source>
        <dbReference type="EMBL" id="PKA59798.1"/>
    </source>
</evidence>
<dbReference type="FunFam" id="1.25.40.10:FF:000348">
    <property type="entry name" value="Pentatricopeptide repeat-containing protein chloroplastic"/>
    <property type="match status" value="1"/>
</dbReference>
<gene>
    <name evidence="3" type="primary">PCMP-E40</name>
    <name evidence="3" type="ORF">AXF42_Ash011923</name>
</gene>
<dbReference type="EMBL" id="KZ451944">
    <property type="protein sequence ID" value="PKA59798.1"/>
    <property type="molecule type" value="Genomic_DNA"/>
</dbReference>
<dbReference type="PROSITE" id="PS51375">
    <property type="entry name" value="PPR"/>
    <property type="match status" value="3"/>
</dbReference>
<dbReference type="PANTHER" id="PTHR47926">
    <property type="entry name" value="PENTATRICOPEPTIDE REPEAT-CONTAINING PROTEIN"/>
    <property type="match status" value="1"/>
</dbReference>
<dbReference type="InterPro" id="IPR002885">
    <property type="entry name" value="PPR_rpt"/>
</dbReference>
<dbReference type="GO" id="GO:0003723">
    <property type="term" value="F:RNA binding"/>
    <property type="evidence" value="ECO:0007669"/>
    <property type="project" value="InterPro"/>
</dbReference>
<name>A0A2I0AW73_9ASPA</name>